<sequence length="78" mass="8629">MLLHQNRPCLFHEQAFIMHRRQLLNLILASAAFAASLQLGSTVLGSLAGITTLHQKRVEQAGFAVLKSLANIPQFGYR</sequence>
<name>A0A502IPQ1_9PSED</name>
<dbReference type="AlphaFoldDB" id="A0A502IPQ1"/>
<gene>
    <name evidence="1" type="ORF">EAH74_02950</name>
</gene>
<reference evidence="1 2" key="1">
    <citation type="journal article" date="2019" name="Environ. Microbiol.">
        <title>Species interactions and distinct microbial communities in high Arctic permafrost affected cryosols are associated with the CH4 and CO2 gas fluxes.</title>
        <authorList>
            <person name="Altshuler I."/>
            <person name="Hamel J."/>
            <person name="Turney S."/>
            <person name="Magnuson E."/>
            <person name="Levesque R."/>
            <person name="Greer C."/>
            <person name="Whyte L.G."/>
        </authorList>
    </citation>
    <scope>NUCLEOTIDE SEQUENCE [LARGE SCALE GENOMIC DNA]</scope>
    <source>
        <strain evidence="1 2">OWC5</strain>
    </source>
</reference>
<comment type="caution">
    <text evidence="1">The sequence shown here is derived from an EMBL/GenBank/DDBJ whole genome shotgun (WGS) entry which is preliminary data.</text>
</comment>
<dbReference type="EMBL" id="RCZA01000001">
    <property type="protein sequence ID" value="TPG87538.1"/>
    <property type="molecule type" value="Genomic_DNA"/>
</dbReference>
<dbReference type="Proteomes" id="UP000320914">
    <property type="component" value="Unassembled WGS sequence"/>
</dbReference>
<evidence type="ECO:0000313" key="1">
    <source>
        <dbReference type="EMBL" id="TPG87538.1"/>
    </source>
</evidence>
<evidence type="ECO:0000313" key="2">
    <source>
        <dbReference type="Proteomes" id="UP000320914"/>
    </source>
</evidence>
<protein>
    <submittedName>
        <fullName evidence="1">Uncharacterized protein</fullName>
    </submittedName>
</protein>
<accession>A0A502IPQ1</accession>
<proteinExistence type="predicted"/>
<organism evidence="1 2">
    <name type="scientific">Pseudomonas mandelii</name>
    <dbReference type="NCBI Taxonomy" id="75612"/>
    <lineage>
        <taxon>Bacteria</taxon>
        <taxon>Pseudomonadati</taxon>
        <taxon>Pseudomonadota</taxon>
        <taxon>Gammaproteobacteria</taxon>
        <taxon>Pseudomonadales</taxon>
        <taxon>Pseudomonadaceae</taxon>
        <taxon>Pseudomonas</taxon>
    </lineage>
</organism>